<dbReference type="Proteomes" id="UP000199569">
    <property type="component" value="Unassembled WGS sequence"/>
</dbReference>
<feature type="domain" description="Cadherin" evidence="3">
    <location>
        <begin position="412"/>
        <end position="513"/>
    </location>
</feature>
<reference evidence="4 5" key="1">
    <citation type="submission" date="2016-10" db="EMBL/GenBank/DDBJ databases">
        <authorList>
            <person name="de Groot N.N."/>
        </authorList>
    </citation>
    <scope>NUCLEOTIDE SEQUENCE [LARGE SCALE GENOMIC DNA]</scope>
    <source>
        <strain evidence="4 5">CGMCC 1.7666</strain>
    </source>
</reference>
<evidence type="ECO:0000313" key="4">
    <source>
        <dbReference type="EMBL" id="SCY88098.1"/>
    </source>
</evidence>
<dbReference type="InterPro" id="IPR001343">
    <property type="entry name" value="Hemolysn_Ca-bd"/>
</dbReference>
<dbReference type="GO" id="GO:0007156">
    <property type="term" value="P:homophilic cell adhesion via plasma membrane adhesion molecules"/>
    <property type="evidence" value="ECO:0007669"/>
    <property type="project" value="InterPro"/>
</dbReference>
<sequence>MSKSSKLPKVPTSKKLIAKPVLSPSFVAANGASIPDGDTFVGTGTEATSLTDVTLVAGAEYVLTEGVDAVTGTVDDDSILAAPGALSPLDEIDGGAGNDTLKLTDGGIHSLYTVGKFTSVETILGSDTDDSISLRADQLQDVKLIDGGENHSEWGDRIFIEGTTIDLTGITIQNVENIYLISDGATITVEDIAKVKLIDGRSTSDDKLIVTHGILSDAELQELHDRGIDTIFDESGERSTNTAPTIGGLNGDTVKTSAGGTALLDLGGNATVTSDDPTLDGLEVISYSSGEFQLGIQTRPNEVELTDGYNWLSGVIIDGIEIGYLASDNGGWYLNIAFNEKATPARIEKLLSALSYTNLSPDPNISETHYVEVIVADKGGRIAEATVAVTIEPSTTSEPNGSPTDLELNGTTILENSAGGTKIGSFWAASEPNAYLTYEILLSDGTWGDTDGRFVIYGDDLEVADGAVLDYETQASHTITIRVTDEAGQSAQKTFTITVGDVSPEQINGTPGRDSLVGGAGKDILNGGADADTMVGGAGDDVYHVDDAGDVIIDTSGDDVVLTTVDYVAHDGIEDIIAGGDAVYLTGNAGNNAIEANSSDNVINGLGGDDRLYGESGNDTMDGGDGNDMLNGGTGNDRMIGGSGNDIYHVDSKGDVVVEAKNGGTDLVYSAVSYTLASNLENLVGTGAAALTLMGNSLANGILGNDAKNTIKGGAGNDTVNGGGGNDVLYGGKGKDVFVFNTPLNKKTNKDKIADWSARDDVIHLENQVFTALKAGKLGKSSFVLGDKAKDKNDFVGYNKKTGDLWYDANGSKAGGQVVFANIGKDKKIAFNDFFVI</sequence>
<dbReference type="OrthoDB" id="8017047at2"/>
<dbReference type="CDD" id="cd11304">
    <property type="entry name" value="Cadherin_repeat"/>
    <property type="match status" value="1"/>
</dbReference>
<dbReference type="EMBL" id="FMVJ01000007">
    <property type="protein sequence ID" value="SCY88098.1"/>
    <property type="molecule type" value="Genomic_DNA"/>
</dbReference>
<protein>
    <submittedName>
        <fullName evidence="4">Hemolysin-type calcium-binding repeat-containing protein</fullName>
    </submittedName>
</protein>
<accession>A0A1G5JK54</accession>
<dbReference type="GO" id="GO:0005509">
    <property type="term" value="F:calcium ion binding"/>
    <property type="evidence" value="ECO:0007669"/>
    <property type="project" value="InterPro"/>
</dbReference>
<dbReference type="Gene3D" id="2.150.10.10">
    <property type="entry name" value="Serralysin-like metalloprotease, C-terminal"/>
    <property type="match status" value="2"/>
</dbReference>
<dbReference type="PROSITE" id="PS50268">
    <property type="entry name" value="CADHERIN_2"/>
    <property type="match status" value="1"/>
</dbReference>
<proteinExistence type="predicted"/>
<evidence type="ECO:0000256" key="2">
    <source>
        <dbReference type="ARBA" id="ARBA00022525"/>
    </source>
</evidence>
<dbReference type="InterPro" id="IPR018511">
    <property type="entry name" value="Hemolysin-typ_Ca-bd_CS"/>
</dbReference>
<dbReference type="Pfam" id="PF00353">
    <property type="entry name" value="HemolysinCabind"/>
    <property type="match status" value="4"/>
</dbReference>
<dbReference type="SUPFAM" id="SSF51120">
    <property type="entry name" value="beta-Roll"/>
    <property type="match status" value="3"/>
</dbReference>
<dbReference type="InterPro" id="IPR015919">
    <property type="entry name" value="Cadherin-like_sf"/>
</dbReference>
<dbReference type="InterPro" id="IPR050557">
    <property type="entry name" value="RTX_toxin/Mannuronan_C5-epim"/>
</dbReference>
<dbReference type="SUPFAM" id="SSF49313">
    <property type="entry name" value="Cadherin-like"/>
    <property type="match status" value="1"/>
</dbReference>
<keyword evidence="5" id="KW-1185">Reference proteome</keyword>
<organism evidence="4 5">
    <name type="scientific">Microvirga guangxiensis</name>
    <dbReference type="NCBI Taxonomy" id="549386"/>
    <lineage>
        <taxon>Bacteria</taxon>
        <taxon>Pseudomonadati</taxon>
        <taxon>Pseudomonadota</taxon>
        <taxon>Alphaproteobacteria</taxon>
        <taxon>Hyphomicrobiales</taxon>
        <taxon>Methylobacteriaceae</taxon>
        <taxon>Microvirga</taxon>
    </lineage>
</organism>
<evidence type="ECO:0000256" key="1">
    <source>
        <dbReference type="ARBA" id="ARBA00004613"/>
    </source>
</evidence>
<name>A0A1G5JK54_9HYPH</name>
<keyword evidence="2" id="KW-0964">Secreted</keyword>
<dbReference type="PANTHER" id="PTHR38340">
    <property type="entry name" value="S-LAYER PROTEIN"/>
    <property type="match status" value="1"/>
</dbReference>
<evidence type="ECO:0000313" key="5">
    <source>
        <dbReference type="Proteomes" id="UP000199569"/>
    </source>
</evidence>
<dbReference type="PRINTS" id="PR00313">
    <property type="entry name" value="CABNDNGRPT"/>
</dbReference>
<gene>
    <name evidence="4" type="ORF">SAMN02927923_02668</name>
</gene>
<dbReference type="GO" id="GO:0005576">
    <property type="term" value="C:extracellular region"/>
    <property type="evidence" value="ECO:0007669"/>
    <property type="project" value="UniProtKB-SubCell"/>
</dbReference>
<dbReference type="PANTHER" id="PTHR38340:SF1">
    <property type="entry name" value="S-LAYER PROTEIN"/>
    <property type="match status" value="1"/>
</dbReference>
<dbReference type="STRING" id="549386.SAMN02927923_02668"/>
<dbReference type="GO" id="GO:0016020">
    <property type="term" value="C:membrane"/>
    <property type="evidence" value="ECO:0007669"/>
    <property type="project" value="InterPro"/>
</dbReference>
<comment type="subcellular location">
    <subcellularLocation>
        <location evidence="1">Secreted</location>
    </subcellularLocation>
</comment>
<dbReference type="Gene3D" id="2.60.40.60">
    <property type="entry name" value="Cadherins"/>
    <property type="match status" value="1"/>
</dbReference>
<evidence type="ECO:0000259" key="3">
    <source>
        <dbReference type="PROSITE" id="PS50268"/>
    </source>
</evidence>
<dbReference type="PROSITE" id="PS00330">
    <property type="entry name" value="HEMOLYSIN_CALCIUM"/>
    <property type="match status" value="1"/>
</dbReference>
<dbReference type="InterPro" id="IPR002126">
    <property type="entry name" value="Cadherin-like_dom"/>
</dbReference>
<dbReference type="InterPro" id="IPR011049">
    <property type="entry name" value="Serralysin-like_metalloprot_C"/>
</dbReference>
<dbReference type="AlphaFoldDB" id="A0A1G5JK54"/>